<dbReference type="PANTHER" id="PTHR10015:SF427">
    <property type="entry name" value="HEAT SHOCK FACTOR PROTEIN"/>
    <property type="match status" value="1"/>
</dbReference>
<dbReference type="AlphaFoldDB" id="A0AAV2YLE5"/>
<evidence type="ECO:0000313" key="7">
    <source>
        <dbReference type="EMBL" id="DAZ94638.1"/>
    </source>
</evidence>
<evidence type="ECO:0000313" key="8">
    <source>
        <dbReference type="Proteomes" id="UP001146120"/>
    </source>
</evidence>
<dbReference type="Gene3D" id="1.10.10.10">
    <property type="entry name" value="Winged helix-like DNA-binding domain superfamily/Winged helix DNA-binding domain"/>
    <property type="match status" value="1"/>
</dbReference>
<evidence type="ECO:0000259" key="6">
    <source>
        <dbReference type="SMART" id="SM00415"/>
    </source>
</evidence>
<evidence type="ECO:0000256" key="1">
    <source>
        <dbReference type="ARBA" id="ARBA00004123"/>
    </source>
</evidence>
<evidence type="ECO:0000256" key="5">
    <source>
        <dbReference type="SAM" id="MobiDB-lite"/>
    </source>
</evidence>
<dbReference type="GO" id="GO:0005634">
    <property type="term" value="C:nucleus"/>
    <property type="evidence" value="ECO:0007669"/>
    <property type="project" value="UniProtKB-SubCell"/>
</dbReference>
<dbReference type="InterPro" id="IPR036388">
    <property type="entry name" value="WH-like_DNA-bd_sf"/>
</dbReference>
<comment type="caution">
    <text evidence="7">The sequence shown here is derived from an EMBL/GenBank/DDBJ whole genome shotgun (WGS) entry which is preliminary data.</text>
</comment>
<keyword evidence="2" id="KW-0238">DNA-binding</keyword>
<protein>
    <recommendedName>
        <fullName evidence="6">HSF-type DNA-binding domain-containing protein</fullName>
    </recommendedName>
</protein>
<dbReference type="SMART" id="SM00415">
    <property type="entry name" value="HSF"/>
    <property type="match status" value="1"/>
</dbReference>
<evidence type="ECO:0000256" key="4">
    <source>
        <dbReference type="RuleBase" id="RU004020"/>
    </source>
</evidence>
<keyword evidence="8" id="KW-1185">Reference proteome</keyword>
<keyword evidence="3" id="KW-0539">Nucleus</keyword>
<accession>A0AAV2YLE5</accession>
<dbReference type="GO" id="GO:0043565">
    <property type="term" value="F:sequence-specific DNA binding"/>
    <property type="evidence" value="ECO:0007669"/>
    <property type="project" value="InterPro"/>
</dbReference>
<dbReference type="InterPro" id="IPR036390">
    <property type="entry name" value="WH_DNA-bd_sf"/>
</dbReference>
<sequence>MWDLLAQLLHEGESDTAQQDGVNVPRFLRVLYTLLHDEDDAIVSWSADKTCFQVHDIERLEAHVLPKYFKHSRFASFQRQLNSFGFHKWTKSRAAVCTFSHDKLIGCAPEVLAEVYDRTLPKASRHPCSKRPRTSSTSSETSITSDYSECEVDEERLPLVGKNDIADLNDLDEMVVGALMGPQQASWKKRKTVHLFVHLEESDIMELAPEHQNQSTKLRHESYVDCDYEPLSVAREEANKDSVHIDDWQLQVLIECLSQQQRRRHICLRCVVE</sequence>
<evidence type="ECO:0000256" key="3">
    <source>
        <dbReference type="ARBA" id="ARBA00023242"/>
    </source>
</evidence>
<dbReference type="Proteomes" id="UP001146120">
    <property type="component" value="Unassembled WGS sequence"/>
</dbReference>
<organism evidence="7 8">
    <name type="scientific">Lagenidium giganteum</name>
    <dbReference type="NCBI Taxonomy" id="4803"/>
    <lineage>
        <taxon>Eukaryota</taxon>
        <taxon>Sar</taxon>
        <taxon>Stramenopiles</taxon>
        <taxon>Oomycota</taxon>
        <taxon>Peronosporomycetes</taxon>
        <taxon>Pythiales</taxon>
        <taxon>Pythiaceae</taxon>
    </lineage>
</organism>
<comment type="subcellular location">
    <subcellularLocation>
        <location evidence="1">Nucleus</location>
    </subcellularLocation>
</comment>
<name>A0AAV2YLE5_9STRA</name>
<reference evidence="7" key="1">
    <citation type="submission" date="2022-11" db="EMBL/GenBank/DDBJ databases">
        <authorList>
            <person name="Morgan W.R."/>
            <person name="Tartar A."/>
        </authorList>
    </citation>
    <scope>NUCLEOTIDE SEQUENCE</scope>
    <source>
        <strain evidence="7">ARSEF 373</strain>
    </source>
</reference>
<dbReference type="InterPro" id="IPR000232">
    <property type="entry name" value="HSF_DNA-bd"/>
</dbReference>
<comment type="similarity">
    <text evidence="4">Belongs to the HSF family.</text>
</comment>
<dbReference type="GO" id="GO:0003700">
    <property type="term" value="F:DNA-binding transcription factor activity"/>
    <property type="evidence" value="ECO:0007669"/>
    <property type="project" value="InterPro"/>
</dbReference>
<dbReference type="SUPFAM" id="SSF46785">
    <property type="entry name" value="Winged helix' DNA-binding domain"/>
    <property type="match status" value="1"/>
</dbReference>
<dbReference type="Pfam" id="PF00447">
    <property type="entry name" value="HSF_DNA-bind"/>
    <property type="match status" value="1"/>
</dbReference>
<feature type="region of interest" description="Disordered" evidence="5">
    <location>
        <begin position="123"/>
        <end position="149"/>
    </location>
</feature>
<dbReference type="PANTHER" id="PTHR10015">
    <property type="entry name" value="HEAT SHOCK TRANSCRIPTION FACTOR"/>
    <property type="match status" value="1"/>
</dbReference>
<feature type="domain" description="HSF-type DNA-binding" evidence="6">
    <location>
        <begin position="23"/>
        <end position="118"/>
    </location>
</feature>
<reference evidence="7" key="2">
    <citation type="journal article" date="2023" name="Microbiol Resour">
        <title>Decontamination and Annotation of the Draft Genome Sequence of the Oomycete Lagenidium giganteum ARSEF 373.</title>
        <authorList>
            <person name="Morgan W.R."/>
            <person name="Tartar A."/>
        </authorList>
    </citation>
    <scope>NUCLEOTIDE SEQUENCE</scope>
    <source>
        <strain evidence="7">ARSEF 373</strain>
    </source>
</reference>
<feature type="compositionally biased region" description="Basic residues" evidence="5">
    <location>
        <begin position="123"/>
        <end position="133"/>
    </location>
</feature>
<proteinExistence type="inferred from homology"/>
<dbReference type="FunFam" id="1.10.10.10:FF:000286">
    <property type="entry name" value="Heat shock transcription factor"/>
    <property type="match status" value="1"/>
</dbReference>
<dbReference type="EMBL" id="DAKRPA010000240">
    <property type="protein sequence ID" value="DAZ94638.1"/>
    <property type="molecule type" value="Genomic_DNA"/>
</dbReference>
<evidence type="ECO:0000256" key="2">
    <source>
        <dbReference type="ARBA" id="ARBA00023125"/>
    </source>
</evidence>
<gene>
    <name evidence="7" type="ORF">N0F65_010725</name>
</gene>
<dbReference type="PRINTS" id="PR00056">
    <property type="entry name" value="HSFDOMAIN"/>
</dbReference>
<feature type="compositionally biased region" description="Low complexity" evidence="5">
    <location>
        <begin position="134"/>
        <end position="147"/>
    </location>
</feature>